<sequence length="665" mass="72772">MRGGGASAGRLSRRAVSTYPGIASLSPQVGAIRATRVSTPGTTRELLKDGLMKAEIYLASSTPPGWCEAGSAPGSCHDPGDEFGGLAVIPLILWLLSHSPNPVGLDVSFRAWKYQRTVSTVCPQTKTVGSNGRIGSTAGVKNLKIGDDIIQVLETVLARVKRVELIPHRLGRLVIYGHVVRAGNVIQCTAELHEQNLFLQSLCGEESANRTNGADQESGLPQMQITDKDRIECLENRVQYWTDFSKVQYHPRSMYELHGSWTDCEKFDNYGIGEDTLSISLQSEEMNERLRFFIEECDCIQGIQFIVDDSGGFSAIAASFLEDIADDYSNTPVLLYSARSPASFTHGKSSKESVSRALHDAVSFSRLSSFCKLMIPLGLPSLSRSNLSSTLFVEDQKLFHCSAIYAASVHSVSIPFRMESQGVTAESAYISGATDVGEMVQMLTGHARQNMITILDLAMPFPSLTGENNQSILPTLCSLTPEIEENGNDLHSIESLIIHGALSVLIEHFSNLSFSGGRRVSVSEAKQYVHTAYQNAILRPMFCHISAALCPLPIPLPFPSIFNDRVGRKGELSDTRRGEERRGSLEVDSVPMAARLRSSSAVKPLIERRLGSLRRYGLERGSLGAELLRSWGFGREEVEEMGESLAKMVMLLYSNTYASSQSDSD</sequence>
<dbReference type="Proteomes" id="UP001418222">
    <property type="component" value="Unassembled WGS sequence"/>
</dbReference>
<protein>
    <recommendedName>
        <fullName evidence="1">DML1/Misato tubulin domain-containing protein</fullName>
    </recommendedName>
</protein>
<dbReference type="InterPro" id="IPR049942">
    <property type="entry name" value="DML1/Misato"/>
</dbReference>
<dbReference type="InterPro" id="IPR036525">
    <property type="entry name" value="Tubulin/FtsZ_GTPase_sf"/>
</dbReference>
<dbReference type="GO" id="GO:0007005">
    <property type="term" value="P:mitochondrion organization"/>
    <property type="evidence" value="ECO:0007669"/>
    <property type="project" value="InterPro"/>
</dbReference>
<proteinExistence type="predicted"/>
<evidence type="ECO:0000259" key="1">
    <source>
        <dbReference type="Pfam" id="PF14881"/>
    </source>
</evidence>
<name>A0AAP0BK25_9ASPA</name>
<reference evidence="2 3" key="1">
    <citation type="journal article" date="2022" name="Nat. Plants">
        <title>Genomes of leafy and leafless Platanthera orchids illuminate the evolution of mycoheterotrophy.</title>
        <authorList>
            <person name="Li M.H."/>
            <person name="Liu K.W."/>
            <person name="Li Z."/>
            <person name="Lu H.C."/>
            <person name="Ye Q.L."/>
            <person name="Zhang D."/>
            <person name="Wang J.Y."/>
            <person name="Li Y.F."/>
            <person name="Zhong Z.M."/>
            <person name="Liu X."/>
            <person name="Yu X."/>
            <person name="Liu D.K."/>
            <person name="Tu X.D."/>
            <person name="Liu B."/>
            <person name="Hao Y."/>
            <person name="Liao X.Y."/>
            <person name="Jiang Y.T."/>
            <person name="Sun W.H."/>
            <person name="Chen J."/>
            <person name="Chen Y.Q."/>
            <person name="Ai Y."/>
            <person name="Zhai J.W."/>
            <person name="Wu S.S."/>
            <person name="Zhou Z."/>
            <person name="Hsiao Y.Y."/>
            <person name="Wu W.L."/>
            <person name="Chen Y.Y."/>
            <person name="Lin Y.F."/>
            <person name="Hsu J.L."/>
            <person name="Li C.Y."/>
            <person name="Wang Z.W."/>
            <person name="Zhao X."/>
            <person name="Zhong W.Y."/>
            <person name="Ma X.K."/>
            <person name="Ma L."/>
            <person name="Huang J."/>
            <person name="Chen G.Z."/>
            <person name="Huang M.Z."/>
            <person name="Huang L."/>
            <person name="Peng D.H."/>
            <person name="Luo Y.B."/>
            <person name="Zou S.Q."/>
            <person name="Chen S.P."/>
            <person name="Lan S."/>
            <person name="Tsai W.C."/>
            <person name="Van de Peer Y."/>
            <person name="Liu Z.J."/>
        </authorList>
    </citation>
    <scope>NUCLEOTIDE SEQUENCE [LARGE SCALE GENOMIC DNA]</scope>
    <source>
        <strain evidence="2">Lor287</strain>
    </source>
</reference>
<evidence type="ECO:0000313" key="2">
    <source>
        <dbReference type="EMBL" id="KAK8941093.1"/>
    </source>
</evidence>
<evidence type="ECO:0000313" key="3">
    <source>
        <dbReference type="Proteomes" id="UP001418222"/>
    </source>
</evidence>
<dbReference type="GO" id="GO:0005737">
    <property type="term" value="C:cytoplasm"/>
    <property type="evidence" value="ECO:0007669"/>
    <property type="project" value="TreeGrafter"/>
</dbReference>
<feature type="domain" description="DML1/Misato tubulin" evidence="1">
    <location>
        <begin position="236"/>
        <end position="417"/>
    </location>
</feature>
<comment type="caution">
    <text evidence="2">The sequence shown here is derived from an EMBL/GenBank/DDBJ whole genome shotgun (WGS) entry which is preliminary data.</text>
</comment>
<accession>A0AAP0BK25</accession>
<organism evidence="2 3">
    <name type="scientific">Platanthera zijinensis</name>
    <dbReference type="NCBI Taxonomy" id="2320716"/>
    <lineage>
        <taxon>Eukaryota</taxon>
        <taxon>Viridiplantae</taxon>
        <taxon>Streptophyta</taxon>
        <taxon>Embryophyta</taxon>
        <taxon>Tracheophyta</taxon>
        <taxon>Spermatophyta</taxon>
        <taxon>Magnoliopsida</taxon>
        <taxon>Liliopsida</taxon>
        <taxon>Asparagales</taxon>
        <taxon>Orchidaceae</taxon>
        <taxon>Orchidoideae</taxon>
        <taxon>Orchideae</taxon>
        <taxon>Orchidinae</taxon>
        <taxon>Platanthera</taxon>
    </lineage>
</organism>
<dbReference type="SUPFAM" id="SSF52490">
    <property type="entry name" value="Tubulin nucleotide-binding domain-like"/>
    <property type="match status" value="1"/>
</dbReference>
<dbReference type="PANTHER" id="PTHR13391">
    <property type="entry name" value="MITOCHONDRIAL DISTRIBUTION REGULATOR MISATO"/>
    <property type="match status" value="1"/>
</dbReference>
<gene>
    <name evidence="2" type="ORF">KSP39_PZI010659</name>
</gene>
<dbReference type="AlphaFoldDB" id="A0AAP0BK25"/>
<keyword evidence="3" id="KW-1185">Reference proteome</keyword>
<dbReference type="PANTHER" id="PTHR13391:SF0">
    <property type="entry name" value="PROTEIN MISATO HOMOLOG 1"/>
    <property type="match status" value="1"/>
</dbReference>
<dbReference type="Gene3D" id="3.40.50.1440">
    <property type="entry name" value="Tubulin/FtsZ, GTPase domain"/>
    <property type="match status" value="1"/>
</dbReference>
<dbReference type="InterPro" id="IPR029209">
    <property type="entry name" value="DML1/Misato_tubulin"/>
</dbReference>
<dbReference type="EMBL" id="JBBWWQ010000008">
    <property type="protein sequence ID" value="KAK8941093.1"/>
    <property type="molecule type" value="Genomic_DNA"/>
</dbReference>
<dbReference type="Pfam" id="PF14881">
    <property type="entry name" value="Tubulin_3"/>
    <property type="match status" value="1"/>
</dbReference>